<evidence type="ECO:0000256" key="3">
    <source>
        <dbReference type="ARBA" id="ARBA00023125"/>
    </source>
</evidence>
<gene>
    <name evidence="7" type="ORF">F1D05_33880</name>
</gene>
<evidence type="ECO:0000256" key="4">
    <source>
        <dbReference type="ARBA" id="ARBA00023163"/>
    </source>
</evidence>
<protein>
    <submittedName>
        <fullName evidence="7">AfsR/SARP family transcriptional regulator</fullName>
    </submittedName>
</protein>
<accession>A0A7G6X6Y1</accession>
<keyword evidence="2" id="KW-0805">Transcription regulation</keyword>
<dbReference type="SMART" id="SM00862">
    <property type="entry name" value="Trans_reg_C"/>
    <property type="match status" value="1"/>
</dbReference>
<dbReference type="PANTHER" id="PTHR35807:SF1">
    <property type="entry name" value="TRANSCRIPTIONAL REGULATOR REDD"/>
    <property type="match status" value="1"/>
</dbReference>
<organism evidence="7 8">
    <name type="scientific">Kribbella qitaiheensis</name>
    <dbReference type="NCBI Taxonomy" id="1544730"/>
    <lineage>
        <taxon>Bacteria</taxon>
        <taxon>Bacillati</taxon>
        <taxon>Actinomycetota</taxon>
        <taxon>Actinomycetes</taxon>
        <taxon>Propionibacteriales</taxon>
        <taxon>Kribbellaceae</taxon>
        <taxon>Kribbella</taxon>
    </lineage>
</organism>
<evidence type="ECO:0000256" key="1">
    <source>
        <dbReference type="ARBA" id="ARBA00005820"/>
    </source>
</evidence>
<keyword evidence="4" id="KW-0804">Transcription</keyword>
<dbReference type="GO" id="GO:0000160">
    <property type="term" value="P:phosphorelay signal transduction system"/>
    <property type="evidence" value="ECO:0007669"/>
    <property type="project" value="InterPro"/>
</dbReference>
<proteinExistence type="inferred from homology"/>
<dbReference type="InterPro" id="IPR005158">
    <property type="entry name" value="BTAD"/>
</dbReference>
<dbReference type="PANTHER" id="PTHR35807">
    <property type="entry name" value="TRANSCRIPTIONAL REGULATOR REDD-RELATED"/>
    <property type="match status" value="1"/>
</dbReference>
<dbReference type="InterPro" id="IPR011990">
    <property type="entry name" value="TPR-like_helical_dom_sf"/>
</dbReference>
<dbReference type="KEGG" id="kqi:F1D05_33880"/>
<dbReference type="GO" id="GO:0003677">
    <property type="term" value="F:DNA binding"/>
    <property type="evidence" value="ECO:0007669"/>
    <property type="project" value="UniProtKB-UniRule"/>
</dbReference>
<evidence type="ECO:0000256" key="2">
    <source>
        <dbReference type="ARBA" id="ARBA00023015"/>
    </source>
</evidence>
<dbReference type="InterPro" id="IPR016032">
    <property type="entry name" value="Sig_transdc_resp-reg_C-effctor"/>
</dbReference>
<evidence type="ECO:0000256" key="5">
    <source>
        <dbReference type="PROSITE-ProRule" id="PRU01091"/>
    </source>
</evidence>
<dbReference type="Gene3D" id="1.10.10.10">
    <property type="entry name" value="Winged helix-like DNA-binding domain superfamily/Winged helix DNA-binding domain"/>
    <property type="match status" value="1"/>
</dbReference>
<dbReference type="Proteomes" id="UP000515563">
    <property type="component" value="Chromosome"/>
</dbReference>
<dbReference type="PROSITE" id="PS51755">
    <property type="entry name" value="OMPR_PHOB"/>
    <property type="match status" value="1"/>
</dbReference>
<dbReference type="GO" id="GO:0006355">
    <property type="term" value="P:regulation of DNA-templated transcription"/>
    <property type="evidence" value="ECO:0007669"/>
    <property type="project" value="InterPro"/>
</dbReference>
<name>A0A7G6X6Y1_9ACTN</name>
<dbReference type="InterPro" id="IPR051677">
    <property type="entry name" value="AfsR-DnrI-RedD_regulator"/>
</dbReference>
<evidence type="ECO:0000313" key="7">
    <source>
        <dbReference type="EMBL" id="QNE21996.1"/>
    </source>
</evidence>
<dbReference type="Gene3D" id="1.25.40.10">
    <property type="entry name" value="Tetratricopeptide repeat domain"/>
    <property type="match status" value="1"/>
</dbReference>
<dbReference type="InterPro" id="IPR027417">
    <property type="entry name" value="P-loop_NTPase"/>
</dbReference>
<dbReference type="EMBL" id="CP043661">
    <property type="protein sequence ID" value="QNE21996.1"/>
    <property type="molecule type" value="Genomic_DNA"/>
</dbReference>
<dbReference type="SUPFAM" id="SSF46894">
    <property type="entry name" value="C-terminal effector domain of the bipartite response regulators"/>
    <property type="match status" value="1"/>
</dbReference>
<feature type="domain" description="OmpR/PhoB-type" evidence="6">
    <location>
        <begin position="38"/>
        <end position="138"/>
    </location>
</feature>
<keyword evidence="8" id="KW-1185">Reference proteome</keyword>
<dbReference type="InterPro" id="IPR036388">
    <property type="entry name" value="WH-like_DNA-bd_sf"/>
</dbReference>
<sequence length="474" mass="51273">MEAANSLQERCGADIVPPIGTAKPQHVGELLPGAYHRATLTAVKRVEYRLLGPVQLLVGGEQVELKRTQERLLLAILLLEPGKSVPSERLIELLWPEERPGNPRRALQVYASRLKGLLAEADPETRLVSSSEGYAVQGPAGRTDVETFAALVQQAKSTHEPEQRRKVLVDALALWRGPALADVASEPVRRRLSAGLDESRWAAQELRLATELELGRHQELLPELADLSAALPLQETVAAAYMLALYRSGRQTDSLAVYTKLVRRLADELGTKVGAEVRELQMSILRQDAALDLTLKDQTPHELPAGTDLLVVRDAVLKELVAELSRSRPDGVPAVVCLYGDAVDKSAVAIQLAHRLAGDYRDGQLFARLQDPSGDAVPPRVVLGQLLPSLGVGEADVPDSVEERASVLRSRLAGKSVLLVLDEVVDAGQLRPLLPADGRCAVIVASRQPMLGLEDAVHREIRAVSGGPRSGQES</sequence>
<dbReference type="Pfam" id="PF00486">
    <property type="entry name" value="Trans_reg_C"/>
    <property type="match status" value="1"/>
</dbReference>
<reference evidence="8" key="1">
    <citation type="submission" date="2019-09" db="EMBL/GenBank/DDBJ databases">
        <title>Antimicrobial potential of Antarctic Bacteria.</title>
        <authorList>
            <person name="Benaud N."/>
            <person name="Edwards R.J."/>
            <person name="Ferrari B.C."/>
        </authorList>
    </citation>
    <scope>NUCLEOTIDE SEQUENCE [LARGE SCALE GENOMIC DNA]</scope>
    <source>
        <strain evidence="8">SPB151</strain>
    </source>
</reference>
<keyword evidence="3 5" id="KW-0238">DNA-binding</keyword>
<dbReference type="SUPFAM" id="SSF48452">
    <property type="entry name" value="TPR-like"/>
    <property type="match status" value="1"/>
</dbReference>
<evidence type="ECO:0000259" key="6">
    <source>
        <dbReference type="PROSITE" id="PS51755"/>
    </source>
</evidence>
<reference evidence="7 8" key="2">
    <citation type="journal article" date="2020" name="Microbiol. Resour. Announc.">
        <title>Antarctic desert soil bacteria exhibit high novel natural product potential, evaluated through long-read genome sequencing and comparative genomics.</title>
        <authorList>
            <person name="Benaud N."/>
            <person name="Edwards R.J."/>
            <person name="Amos T.G."/>
            <person name="D'Agostino P.M."/>
            <person name="Gutierrez-Chavez C."/>
            <person name="Montgomery K."/>
            <person name="Nicetic I."/>
            <person name="Ferrari B.C."/>
        </authorList>
    </citation>
    <scope>NUCLEOTIDE SEQUENCE [LARGE SCALE GENOMIC DNA]</scope>
    <source>
        <strain evidence="7 8">SPB151</strain>
    </source>
</reference>
<dbReference type="SMART" id="SM01043">
    <property type="entry name" value="BTAD"/>
    <property type="match status" value="1"/>
</dbReference>
<dbReference type="Gene3D" id="3.40.50.300">
    <property type="entry name" value="P-loop containing nucleotide triphosphate hydrolases"/>
    <property type="match status" value="1"/>
</dbReference>
<dbReference type="Pfam" id="PF03704">
    <property type="entry name" value="BTAD"/>
    <property type="match status" value="1"/>
</dbReference>
<dbReference type="InterPro" id="IPR001867">
    <property type="entry name" value="OmpR/PhoB-type_DNA-bd"/>
</dbReference>
<evidence type="ECO:0000313" key="8">
    <source>
        <dbReference type="Proteomes" id="UP000515563"/>
    </source>
</evidence>
<dbReference type="CDD" id="cd15831">
    <property type="entry name" value="BTAD"/>
    <property type="match status" value="1"/>
</dbReference>
<dbReference type="AlphaFoldDB" id="A0A7G6X6Y1"/>
<dbReference type="SUPFAM" id="SSF52540">
    <property type="entry name" value="P-loop containing nucleoside triphosphate hydrolases"/>
    <property type="match status" value="1"/>
</dbReference>
<feature type="DNA-binding region" description="OmpR/PhoB-type" evidence="5">
    <location>
        <begin position="38"/>
        <end position="138"/>
    </location>
</feature>
<comment type="similarity">
    <text evidence="1">Belongs to the AfsR/DnrI/RedD regulatory family.</text>
</comment>